<keyword evidence="2" id="KW-1185">Reference proteome</keyword>
<reference evidence="1" key="1">
    <citation type="submission" date="2022-02" db="EMBL/GenBank/DDBJ databases">
        <title>Plant Genome Project.</title>
        <authorList>
            <person name="Zhang R.-G."/>
        </authorList>
    </citation>
    <scope>NUCLEOTIDE SEQUENCE</scope>
    <source>
        <strain evidence="1">AT1</strain>
    </source>
</reference>
<dbReference type="Proteomes" id="UP001062846">
    <property type="component" value="Chromosome 12"/>
</dbReference>
<accession>A0ACC0LFC3</accession>
<sequence length="133" mass="15314">MNLVSEDCRWMFNNPCGDFLGAVRYEPLVIAVYQGPRFAIAGIQYRSTVISLYNKTRIEDNLTRLREPQLLDLLKKYVNGELPRDSGLAPYQMFRCWPRLLFGMMILNLNLSFLIELSNFELKLAFLSAGTAL</sequence>
<comment type="caution">
    <text evidence="1">The sequence shown here is derived from an EMBL/GenBank/DDBJ whole genome shotgun (WGS) entry which is preliminary data.</text>
</comment>
<evidence type="ECO:0000313" key="2">
    <source>
        <dbReference type="Proteomes" id="UP001062846"/>
    </source>
</evidence>
<organism evidence="1 2">
    <name type="scientific">Rhododendron molle</name>
    <name type="common">Chinese azalea</name>
    <name type="synonym">Azalea mollis</name>
    <dbReference type="NCBI Taxonomy" id="49168"/>
    <lineage>
        <taxon>Eukaryota</taxon>
        <taxon>Viridiplantae</taxon>
        <taxon>Streptophyta</taxon>
        <taxon>Embryophyta</taxon>
        <taxon>Tracheophyta</taxon>
        <taxon>Spermatophyta</taxon>
        <taxon>Magnoliopsida</taxon>
        <taxon>eudicotyledons</taxon>
        <taxon>Gunneridae</taxon>
        <taxon>Pentapetalae</taxon>
        <taxon>asterids</taxon>
        <taxon>Ericales</taxon>
        <taxon>Ericaceae</taxon>
        <taxon>Ericoideae</taxon>
        <taxon>Rhodoreae</taxon>
        <taxon>Rhododendron</taxon>
    </lineage>
</organism>
<dbReference type="EMBL" id="CM046399">
    <property type="protein sequence ID" value="KAI8527441.1"/>
    <property type="molecule type" value="Genomic_DNA"/>
</dbReference>
<evidence type="ECO:0000313" key="1">
    <source>
        <dbReference type="EMBL" id="KAI8527441.1"/>
    </source>
</evidence>
<gene>
    <name evidence="1" type="ORF">RHMOL_Rhmol12G0075500</name>
</gene>
<proteinExistence type="predicted"/>
<protein>
    <submittedName>
        <fullName evidence="1">Uncharacterized protein</fullName>
    </submittedName>
</protein>
<name>A0ACC0LFC3_RHOML</name>